<dbReference type="EMBL" id="JALBUU010000004">
    <property type="protein sequence ID" value="MCI0754090.1"/>
    <property type="molecule type" value="Genomic_DNA"/>
</dbReference>
<comment type="caution">
    <text evidence="2">The sequence shown here is derived from an EMBL/GenBank/DDBJ whole genome shotgun (WGS) entry which is preliminary data.</text>
</comment>
<dbReference type="InterPro" id="IPR003018">
    <property type="entry name" value="GAF"/>
</dbReference>
<evidence type="ECO:0000313" key="3">
    <source>
        <dbReference type="Proteomes" id="UP001201985"/>
    </source>
</evidence>
<name>A0ABS9W5A6_9PROT</name>
<protein>
    <submittedName>
        <fullName evidence="2">GAF domain-containing protein</fullName>
    </submittedName>
</protein>
<dbReference type="Pfam" id="PF01590">
    <property type="entry name" value="GAF"/>
    <property type="match status" value="1"/>
</dbReference>
<organism evidence="2 3">
    <name type="scientific">Teichococcus vastitatis</name>
    <dbReference type="NCBI Taxonomy" id="2307076"/>
    <lineage>
        <taxon>Bacteria</taxon>
        <taxon>Pseudomonadati</taxon>
        <taxon>Pseudomonadota</taxon>
        <taxon>Alphaproteobacteria</taxon>
        <taxon>Acetobacterales</taxon>
        <taxon>Roseomonadaceae</taxon>
        <taxon>Roseomonas</taxon>
    </lineage>
</organism>
<dbReference type="SUPFAM" id="SSF55781">
    <property type="entry name" value="GAF domain-like"/>
    <property type="match status" value="1"/>
</dbReference>
<gene>
    <name evidence="2" type="ORF">MON41_10005</name>
</gene>
<sequence length="180" mass="18995">MSDHPAQGPSPSGAAQRTEALRRIGQLLQVEKPRDGLELEVSGMIGHALGAARAGYAQLDGGASTLRIRDDWAAPPVACIAGNYSTELFIETINRLAAGQVIAVSDIAASPWLGGDAGAYASIGARAFIKVPVRRYGRLCGMLFVHADQPRDWSFSEVDFMREAAERLSAAPVPPAAPEA</sequence>
<dbReference type="RefSeq" id="WP_120005544.1">
    <property type="nucleotide sequence ID" value="NZ_JALBUU010000004.1"/>
</dbReference>
<reference evidence="2 3" key="1">
    <citation type="submission" date="2022-03" db="EMBL/GenBank/DDBJ databases">
        <title>Complete genome analysis of Roseomonas KG 17.1 : a prolific producer of plant growth promoters.</title>
        <authorList>
            <person name="Saadouli I."/>
            <person name="Najjari A."/>
            <person name="Mosbah A."/>
            <person name="Ouzari H.I."/>
        </authorList>
    </citation>
    <scope>NUCLEOTIDE SEQUENCE [LARGE SCALE GENOMIC DNA]</scope>
    <source>
        <strain evidence="2 3">KG17-1</strain>
    </source>
</reference>
<feature type="domain" description="GAF" evidence="1">
    <location>
        <begin position="46"/>
        <end position="171"/>
    </location>
</feature>
<proteinExistence type="predicted"/>
<evidence type="ECO:0000259" key="1">
    <source>
        <dbReference type="Pfam" id="PF01590"/>
    </source>
</evidence>
<accession>A0ABS9W5A6</accession>
<keyword evidence="3" id="KW-1185">Reference proteome</keyword>
<dbReference type="InterPro" id="IPR029016">
    <property type="entry name" value="GAF-like_dom_sf"/>
</dbReference>
<evidence type="ECO:0000313" key="2">
    <source>
        <dbReference type="EMBL" id="MCI0754090.1"/>
    </source>
</evidence>
<dbReference type="Gene3D" id="3.30.450.40">
    <property type="match status" value="1"/>
</dbReference>
<dbReference type="Proteomes" id="UP001201985">
    <property type="component" value="Unassembled WGS sequence"/>
</dbReference>